<name>A0ABW2ZP21_9MICO</name>
<accession>A0ABW2ZP21</accession>
<keyword evidence="1 5" id="KW-0328">Glycosyltransferase</keyword>
<sequence length="381" mass="41313">MSTRMETVLVVHPGAELFGSDRMLLESVLGLREAGTRVVVALPSHGPLLEPLRASGAEAVIVPMLVLRKALLRPSGWLRLFRDTFRGLGSAWRLITHVQPDAVYVSTITVPLWPAIARMRGRRVVSHVHEAEASGNRLVNLALYLPHLAAHRVLVNSEFSLATIRSVLPRLARHAQVLYNGVDAPEQPTPPRGAIEGPFRITYVGRLSPRKGPDIVIDAASALGRAGIPTHVTLVGSAFEGYEWFEEELHVKVDAAHESTVVEFAGFHTDVWPFLADTDVLIVPSRLDEPFGNTAVEGILARRPVIASDTSGLREAAGGYRSARLAAPGDVDAFVRRLTELHASWEEVSSSTDADAALARERHDPAGYRAGVRAAVASPVR</sequence>
<evidence type="ECO:0000259" key="3">
    <source>
        <dbReference type="Pfam" id="PF00534"/>
    </source>
</evidence>
<evidence type="ECO:0000313" key="6">
    <source>
        <dbReference type="Proteomes" id="UP001597042"/>
    </source>
</evidence>
<dbReference type="InterPro" id="IPR028098">
    <property type="entry name" value="Glyco_trans_4-like_N"/>
</dbReference>
<dbReference type="Pfam" id="PF13439">
    <property type="entry name" value="Glyco_transf_4"/>
    <property type="match status" value="1"/>
</dbReference>
<dbReference type="Gene3D" id="3.40.50.2000">
    <property type="entry name" value="Glycogen Phosphorylase B"/>
    <property type="match status" value="2"/>
</dbReference>
<reference evidence="6" key="1">
    <citation type="journal article" date="2019" name="Int. J. Syst. Evol. Microbiol.">
        <title>The Global Catalogue of Microorganisms (GCM) 10K type strain sequencing project: providing services to taxonomists for standard genome sequencing and annotation.</title>
        <authorList>
            <consortium name="The Broad Institute Genomics Platform"/>
            <consortium name="The Broad Institute Genome Sequencing Center for Infectious Disease"/>
            <person name="Wu L."/>
            <person name="Ma J."/>
        </authorList>
    </citation>
    <scope>NUCLEOTIDE SEQUENCE [LARGE SCALE GENOMIC DNA]</scope>
    <source>
        <strain evidence="6">CCUG 50754</strain>
    </source>
</reference>
<dbReference type="PANTHER" id="PTHR12526">
    <property type="entry name" value="GLYCOSYLTRANSFERASE"/>
    <property type="match status" value="1"/>
</dbReference>
<keyword evidence="2 5" id="KW-0808">Transferase</keyword>
<feature type="domain" description="Glycosyltransferase subfamily 4-like N-terminal" evidence="4">
    <location>
        <begin position="19"/>
        <end position="183"/>
    </location>
</feature>
<feature type="domain" description="Glycosyl transferase family 1" evidence="3">
    <location>
        <begin position="195"/>
        <end position="345"/>
    </location>
</feature>
<dbReference type="SUPFAM" id="SSF53756">
    <property type="entry name" value="UDP-Glycosyltransferase/glycogen phosphorylase"/>
    <property type="match status" value="1"/>
</dbReference>
<evidence type="ECO:0000256" key="2">
    <source>
        <dbReference type="ARBA" id="ARBA00022679"/>
    </source>
</evidence>
<dbReference type="PANTHER" id="PTHR12526:SF630">
    <property type="entry name" value="GLYCOSYLTRANSFERASE"/>
    <property type="match status" value="1"/>
</dbReference>
<protein>
    <submittedName>
        <fullName evidence="5">Glycosyltransferase</fullName>
        <ecNumber evidence="5">2.4.-.-</ecNumber>
    </submittedName>
</protein>
<dbReference type="Pfam" id="PF00534">
    <property type="entry name" value="Glycos_transf_1"/>
    <property type="match status" value="1"/>
</dbReference>
<dbReference type="EMBL" id="JBHTIM010000001">
    <property type="protein sequence ID" value="MFD0780367.1"/>
    <property type="molecule type" value="Genomic_DNA"/>
</dbReference>
<dbReference type="InterPro" id="IPR001296">
    <property type="entry name" value="Glyco_trans_1"/>
</dbReference>
<evidence type="ECO:0000313" key="5">
    <source>
        <dbReference type="EMBL" id="MFD0780367.1"/>
    </source>
</evidence>
<dbReference type="RefSeq" id="WP_378750802.1">
    <property type="nucleotide sequence ID" value="NZ_JBHSSV010000003.1"/>
</dbReference>
<dbReference type="Proteomes" id="UP001597042">
    <property type="component" value="Unassembled WGS sequence"/>
</dbReference>
<evidence type="ECO:0000259" key="4">
    <source>
        <dbReference type="Pfam" id="PF13439"/>
    </source>
</evidence>
<comment type="caution">
    <text evidence="5">The sequence shown here is derived from an EMBL/GenBank/DDBJ whole genome shotgun (WGS) entry which is preliminary data.</text>
</comment>
<evidence type="ECO:0000256" key="1">
    <source>
        <dbReference type="ARBA" id="ARBA00022676"/>
    </source>
</evidence>
<gene>
    <name evidence="5" type="ORF">ACFQZV_03505</name>
</gene>
<dbReference type="GO" id="GO:0016757">
    <property type="term" value="F:glycosyltransferase activity"/>
    <property type="evidence" value="ECO:0007669"/>
    <property type="project" value="UniProtKB-KW"/>
</dbReference>
<organism evidence="5 6">
    <name type="scientific">Microbacterium koreense</name>
    <dbReference type="NCBI Taxonomy" id="323761"/>
    <lineage>
        <taxon>Bacteria</taxon>
        <taxon>Bacillati</taxon>
        <taxon>Actinomycetota</taxon>
        <taxon>Actinomycetes</taxon>
        <taxon>Micrococcales</taxon>
        <taxon>Microbacteriaceae</taxon>
        <taxon>Microbacterium</taxon>
    </lineage>
</organism>
<dbReference type="EC" id="2.4.-.-" evidence="5"/>
<proteinExistence type="predicted"/>
<keyword evidence="6" id="KW-1185">Reference proteome</keyword>